<evidence type="ECO:0000313" key="1">
    <source>
        <dbReference type="EMBL" id="KAG9222254.1"/>
    </source>
</evidence>
<organism evidence="1 2">
    <name type="scientific">Pleurotus cornucopiae</name>
    <name type="common">Cornucopia mushroom</name>
    <dbReference type="NCBI Taxonomy" id="5321"/>
    <lineage>
        <taxon>Eukaryota</taxon>
        <taxon>Fungi</taxon>
        <taxon>Dikarya</taxon>
        <taxon>Basidiomycota</taxon>
        <taxon>Agaricomycotina</taxon>
        <taxon>Agaricomycetes</taxon>
        <taxon>Agaricomycetidae</taxon>
        <taxon>Agaricales</taxon>
        <taxon>Pleurotineae</taxon>
        <taxon>Pleurotaceae</taxon>
        <taxon>Pleurotus</taxon>
    </lineage>
</organism>
<evidence type="ECO:0000313" key="2">
    <source>
        <dbReference type="Proteomes" id="UP000824881"/>
    </source>
</evidence>
<proteinExistence type="predicted"/>
<accession>A0ACB7IVL3</accession>
<reference evidence="1 2" key="1">
    <citation type="journal article" date="2021" name="Appl. Environ. Microbiol.">
        <title>Genetic linkage and physical mapping for an oyster mushroom Pleurotus cornucopiae and QTL analysis for the trait cap color.</title>
        <authorList>
            <person name="Zhang Y."/>
            <person name="Gao W."/>
            <person name="Sonnenberg A."/>
            <person name="Chen Q."/>
            <person name="Zhang J."/>
            <person name="Huang C."/>
        </authorList>
    </citation>
    <scope>NUCLEOTIDE SEQUENCE [LARGE SCALE GENOMIC DNA]</scope>
    <source>
        <strain evidence="1">CCMSSC00406</strain>
    </source>
</reference>
<name>A0ACB7IVL3_PLECO</name>
<keyword evidence="2" id="KW-1185">Reference proteome</keyword>
<sequence length="1570" mass="170784">MQSLRTRRSQAPRQAQRAPTTSNRLAKNNASNRDTRKSKVDDRIKKRMSMRYADISGPTELSIPDVPSLPVGIAASANRRRPGEQEELVADRSVGADESRRADDLERMLDDDNFDPDAYLKAKLANSTEAELKSLQSSLRGAKDGVAFDLQRNVFKNYAEFVLISKEISTLENELLELKESLSEYKSMPSLLHIPDPSSSSSTISTFRRSSMADLRIMYFNQMQALHAQIEGSSKFAPTLPGRHVIAETDDVLSLNAATYKPIGKVKFVVLDDLVLVARRRRRNGGGGGGGSGNPSSGSEGKLVAERCWPINEMLVLDTKDSPSMTNVFKIRHGKETHVYRTQSSGDKKSLLAQFRQVAEELAAKRRKEREGEHERRKTMMLGGNLMDKVPPMPDWMAELSEKAGEGSSMARDKAERDNRWVSEWSDDLSVSIALKEWDKAVGLVEEGKAKSSVTPALATKLPVLTGLLTTSLLSSLALPSNRKAAVVHLISLLIRLDAGPAARRTFLEMREQVMKTLIRKIAFSGDTASYVGEMCMVWFTAIKHTADWFLASFKENEVASSFVEWSRKQIEAYAEMFRTQVYGSDVDTEVIDECVKLTYTQSKKLLQEYGLDFRFLLDELLPKEASTAVSPEARMSKPFSFRGHSIQVPKHDVDSSVLSAFLSPGSSSAASNSTLGTPSRIPSIPLRRRGSPAPPLPVAPASASVIPSSYGASSNRTSDISSTIYPASATIPTSSSRPPTPTRSRTPNPPASLTAADPPPVPIIAPTPRSTRTPPPGRQGLPDYATPRERPPRALRGSPAPPPRSSNRPGSSAMHRPAPVAIPPREVLHSPRKPHFDKILIANRGEIACRVIRTAKKLGIRTVAVYSEVDKDALHVREADEAYCIGPAPSAESYLRMDKIIEVCHKTGAQAVHPGYGFLSENAAFSEQLAKEGITFIGPPASAIVSMGSKSESKSIMSAAGVPCVPGYHGAEQDPSFLYSQAQQIGFPVLIKAIHGGGGKGMRTVFEESEQAFNEALSSAKRESLKAFGNDTVLIEKYIIHPRHVEVQVFADKLGGVVSLWERDCSVQRRNQKIIEEAPAPGLSPELRADLSAKAIAAARAVDYVGAGTVEFIFDNDTSKFFFMEMNTRLQVEHPVTEMVTGLDLVEWQLEVAAGNPLPLSQTQIPLVGHAFEARIYAENPRNNFLPDSGNLLYLSTPSPTHVFAPTLPPASRKADNALIPTNDGAVSDSLLHLGVSTRLEQGFEQGAQIGVFYDPMIAKLVVHGQDRTEALRVLRKALDEYQVVGVSTNIEFLRSLAGNQAFIDGEVETGFIPKHTTQLFPPVAEPSHAVLAQGALFVALRDHPNHKIASGVPVSPWNSLSSRRFGGDHYERTISIQTQETSESDDASIATVHVKASSKPGRYNVIVRADSSETSFLDIPAELASPTSLATTLDGESLKTTVVSQRPPPDVPASLSVNTMERLHVFSGGRKITLVLPSPKWLLSLGGDLLKAAAKGALKAPMPSLVVEVKVKVGDKVVKGQAVVVLESMKTETVLRANTDGVVKAVTCKDGEMVAEGKELVDIEEEDV</sequence>
<dbReference type="EMBL" id="WQMT02000005">
    <property type="protein sequence ID" value="KAG9222254.1"/>
    <property type="molecule type" value="Genomic_DNA"/>
</dbReference>
<protein>
    <submittedName>
        <fullName evidence="1">Uncharacterized protein</fullName>
    </submittedName>
</protein>
<gene>
    <name evidence="1" type="ORF">CCMSSC00406_0006551</name>
</gene>
<dbReference type="Proteomes" id="UP000824881">
    <property type="component" value="Unassembled WGS sequence"/>
</dbReference>
<comment type="caution">
    <text evidence="1">The sequence shown here is derived from an EMBL/GenBank/DDBJ whole genome shotgun (WGS) entry which is preliminary data.</text>
</comment>